<protein>
    <recommendedName>
        <fullName evidence="3">Peptidase S1 domain-containing protein</fullName>
    </recommendedName>
</protein>
<evidence type="ECO:0000313" key="5">
    <source>
        <dbReference type="Proteomes" id="UP000075880"/>
    </source>
</evidence>
<keyword evidence="1" id="KW-1015">Disulfide bond</keyword>
<dbReference type="Gene3D" id="2.40.10.10">
    <property type="entry name" value="Trypsin-like serine proteases"/>
    <property type="match status" value="1"/>
</dbReference>
<dbReference type="GO" id="GO:0006508">
    <property type="term" value="P:proteolysis"/>
    <property type="evidence" value="ECO:0007669"/>
    <property type="project" value="InterPro"/>
</dbReference>
<comment type="similarity">
    <text evidence="2">Belongs to the peptidase S1 family. CLIP subfamily.</text>
</comment>
<evidence type="ECO:0000256" key="2">
    <source>
        <dbReference type="ARBA" id="ARBA00024195"/>
    </source>
</evidence>
<accession>A0AAG5D3Y0</accession>
<keyword evidence="5" id="KW-1185">Reference proteome</keyword>
<dbReference type="AlphaFoldDB" id="A0AAG5D3Y0"/>
<evidence type="ECO:0000313" key="4">
    <source>
        <dbReference type="EnsemblMetazoa" id="ENSAATROPP005318"/>
    </source>
</evidence>
<proteinExistence type="inferred from homology"/>
<dbReference type="Pfam" id="PF00089">
    <property type="entry name" value="Trypsin"/>
    <property type="match status" value="1"/>
</dbReference>
<dbReference type="InterPro" id="IPR043504">
    <property type="entry name" value="Peptidase_S1_PA_chymotrypsin"/>
</dbReference>
<sequence>MHLNIAFISGICCHFFGPMLAQKRHFGGDDVTVDKFPFVVAISFVSELVGNGAIIAPRWILSSASAFQVTPHSEYIAHAGGDVYKDGERYPSEAVYEHPEWNGYVANIALMKLKWKLKFGAKVKPIKLFQQDLDRVDDVFMISYGKNALGTKHLQGAPYFLTSDAACLASLNTDYAKAILQEGHGYCVNDIGGNGARGQWHDDTGAPMVKDDRLVALWILRDDEVITHHNNVSLATRVFFFGGWIESTMKF</sequence>
<dbReference type="SMART" id="SM00020">
    <property type="entry name" value="Tryp_SPc"/>
    <property type="match status" value="1"/>
</dbReference>
<organism evidence="4 5">
    <name type="scientific">Anopheles atroparvus</name>
    <name type="common">European mosquito</name>
    <dbReference type="NCBI Taxonomy" id="41427"/>
    <lineage>
        <taxon>Eukaryota</taxon>
        <taxon>Metazoa</taxon>
        <taxon>Ecdysozoa</taxon>
        <taxon>Arthropoda</taxon>
        <taxon>Hexapoda</taxon>
        <taxon>Insecta</taxon>
        <taxon>Pterygota</taxon>
        <taxon>Neoptera</taxon>
        <taxon>Endopterygota</taxon>
        <taxon>Diptera</taxon>
        <taxon>Nematocera</taxon>
        <taxon>Culicoidea</taxon>
        <taxon>Culicidae</taxon>
        <taxon>Anophelinae</taxon>
        <taxon>Anopheles</taxon>
    </lineage>
</organism>
<dbReference type="PROSITE" id="PS50240">
    <property type="entry name" value="TRYPSIN_DOM"/>
    <property type="match status" value="1"/>
</dbReference>
<dbReference type="InterPro" id="IPR001254">
    <property type="entry name" value="Trypsin_dom"/>
</dbReference>
<evidence type="ECO:0000259" key="3">
    <source>
        <dbReference type="PROSITE" id="PS50240"/>
    </source>
</evidence>
<reference evidence="4" key="1">
    <citation type="submission" date="2024-04" db="UniProtKB">
        <authorList>
            <consortium name="EnsemblMetazoa"/>
        </authorList>
    </citation>
    <scope>IDENTIFICATION</scope>
    <source>
        <strain evidence="4">EBRO</strain>
    </source>
</reference>
<dbReference type="InterPro" id="IPR009003">
    <property type="entry name" value="Peptidase_S1_PA"/>
</dbReference>
<evidence type="ECO:0000256" key="1">
    <source>
        <dbReference type="ARBA" id="ARBA00023157"/>
    </source>
</evidence>
<dbReference type="EnsemblMetazoa" id="ENSAATROPT005758">
    <property type="protein sequence ID" value="ENSAATROPP005318"/>
    <property type="gene ID" value="ENSAATROPG004643"/>
</dbReference>
<dbReference type="SUPFAM" id="SSF50494">
    <property type="entry name" value="Trypsin-like serine proteases"/>
    <property type="match status" value="1"/>
</dbReference>
<dbReference type="Proteomes" id="UP000075880">
    <property type="component" value="Unassembled WGS sequence"/>
</dbReference>
<feature type="domain" description="Peptidase S1" evidence="3">
    <location>
        <begin position="25"/>
        <end position="250"/>
    </location>
</feature>
<dbReference type="PANTHER" id="PTHR24250">
    <property type="entry name" value="CHYMOTRYPSIN-RELATED"/>
    <property type="match status" value="1"/>
</dbReference>
<dbReference type="GO" id="GO:0004252">
    <property type="term" value="F:serine-type endopeptidase activity"/>
    <property type="evidence" value="ECO:0007669"/>
    <property type="project" value="InterPro"/>
</dbReference>
<name>A0AAG5D3Y0_ANOAO</name>